<protein>
    <submittedName>
        <fullName evidence="2">Uncharacterized protein</fullName>
    </submittedName>
</protein>
<organism evidence="2 3">
    <name type="scientific">Paractinoplanes tereljensis</name>
    <dbReference type="NCBI Taxonomy" id="571912"/>
    <lineage>
        <taxon>Bacteria</taxon>
        <taxon>Bacillati</taxon>
        <taxon>Actinomycetota</taxon>
        <taxon>Actinomycetes</taxon>
        <taxon>Micromonosporales</taxon>
        <taxon>Micromonosporaceae</taxon>
        <taxon>Paractinoplanes</taxon>
    </lineage>
</organism>
<evidence type="ECO:0000256" key="1">
    <source>
        <dbReference type="SAM" id="Phobius"/>
    </source>
</evidence>
<evidence type="ECO:0000313" key="3">
    <source>
        <dbReference type="Proteomes" id="UP000623608"/>
    </source>
</evidence>
<dbReference type="AlphaFoldDB" id="A0A919NQP8"/>
<keyword evidence="1" id="KW-0812">Transmembrane</keyword>
<proteinExistence type="predicted"/>
<reference evidence="2" key="1">
    <citation type="submission" date="2021-01" db="EMBL/GenBank/DDBJ databases">
        <title>Whole genome shotgun sequence of Actinoplanes tereljensis NBRC 105297.</title>
        <authorList>
            <person name="Komaki H."/>
            <person name="Tamura T."/>
        </authorList>
    </citation>
    <scope>NUCLEOTIDE SEQUENCE</scope>
    <source>
        <strain evidence="2">NBRC 105297</strain>
    </source>
</reference>
<comment type="caution">
    <text evidence="2">The sequence shown here is derived from an EMBL/GenBank/DDBJ whole genome shotgun (WGS) entry which is preliminary data.</text>
</comment>
<feature type="transmembrane region" description="Helical" evidence="1">
    <location>
        <begin position="32"/>
        <end position="52"/>
    </location>
</feature>
<accession>A0A919NQP8</accession>
<sequence>MKTQFDPSGGYFGRFAHRPDAGHDHRHMASPAVAGAADRGFILFALVAVFLIRGRVTGTRVARKHEAHS</sequence>
<keyword evidence="3" id="KW-1185">Reference proteome</keyword>
<name>A0A919NQP8_9ACTN</name>
<keyword evidence="1" id="KW-1133">Transmembrane helix</keyword>
<evidence type="ECO:0000313" key="2">
    <source>
        <dbReference type="EMBL" id="GIF22289.1"/>
    </source>
</evidence>
<dbReference type="Proteomes" id="UP000623608">
    <property type="component" value="Unassembled WGS sequence"/>
</dbReference>
<keyword evidence="1" id="KW-0472">Membrane</keyword>
<gene>
    <name evidence="2" type="ORF">Ate02nite_50190</name>
</gene>
<dbReference type="RefSeq" id="WP_203809599.1">
    <property type="nucleotide sequence ID" value="NZ_BOMY01000033.1"/>
</dbReference>
<dbReference type="EMBL" id="BOMY01000033">
    <property type="protein sequence ID" value="GIF22289.1"/>
    <property type="molecule type" value="Genomic_DNA"/>
</dbReference>